<organism evidence="2 3">
    <name type="scientific">Dreissena polymorpha</name>
    <name type="common">Zebra mussel</name>
    <name type="synonym">Mytilus polymorpha</name>
    <dbReference type="NCBI Taxonomy" id="45954"/>
    <lineage>
        <taxon>Eukaryota</taxon>
        <taxon>Metazoa</taxon>
        <taxon>Spiralia</taxon>
        <taxon>Lophotrochozoa</taxon>
        <taxon>Mollusca</taxon>
        <taxon>Bivalvia</taxon>
        <taxon>Autobranchia</taxon>
        <taxon>Heteroconchia</taxon>
        <taxon>Euheterodonta</taxon>
        <taxon>Imparidentia</taxon>
        <taxon>Neoheterodontei</taxon>
        <taxon>Myida</taxon>
        <taxon>Dreissenoidea</taxon>
        <taxon>Dreissenidae</taxon>
        <taxon>Dreissena</taxon>
    </lineage>
</organism>
<evidence type="ECO:0000259" key="1">
    <source>
        <dbReference type="Pfam" id="PF03184"/>
    </source>
</evidence>
<dbReference type="InterPro" id="IPR004875">
    <property type="entry name" value="DDE_SF_endonuclease_dom"/>
</dbReference>
<keyword evidence="3" id="KW-1185">Reference proteome</keyword>
<name>A0A9D4EIH5_DREPO</name>
<accession>A0A9D4EIH5</accession>
<reference evidence="2" key="2">
    <citation type="submission" date="2020-11" db="EMBL/GenBank/DDBJ databases">
        <authorList>
            <person name="McCartney M.A."/>
            <person name="Auch B."/>
            <person name="Kono T."/>
            <person name="Mallez S."/>
            <person name="Becker A."/>
            <person name="Gohl D.M."/>
            <person name="Silverstein K.A.T."/>
            <person name="Koren S."/>
            <person name="Bechman K.B."/>
            <person name="Herman A."/>
            <person name="Abrahante J.E."/>
            <person name="Garbe J."/>
        </authorList>
    </citation>
    <scope>NUCLEOTIDE SEQUENCE</scope>
    <source>
        <strain evidence="2">Duluth1</strain>
        <tissue evidence="2">Whole animal</tissue>
    </source>
</reference>
<protein>
    <recommendedName>
        <fullName evidence="1">DDE-1 domain-containing protein</fullName>
    </recommendedName>
</protein>
<dbReference type="Pfam" id="PF03184">
    <property type="entry name" value="DDE_1"/>
    <property type="match status" value="1"/>
</dbReference>
<dbReference type="AlphaFoldDB" id="A0A9D4EIH5"/>
<gene>
    <name evidence="2" type="ORF">DPMN_159111</name>
</gene>
<evidence type="ECO:0000313" key="2">
    <source>
        <dbReference type="EMBL" id="KAH3781284.1"/>
    </source>
</evidence>
<dbReference type="GO" id="GO:0003676">
    <property type="term" value="F:nucleic acid binding"/>
    <property type="evidence" value="ECO:0007669"/>
    <property type="project" value="InterPro"/>
</dbReference>
<comment type="caution">
    <text evidence="2">The sequence shown here is derived from an EMBL/GenBank/DDBJ whole genome shotgun (WGS) entry which is preliminary data.</text>
</comment>
<dbReference type="Proteomes" id="UP000828390">
    <property type="component" value="Unassembled WGS sequence"/>
</dbReference>
<sequence length="100" mass="11225">MAEYGYGYTRKECIDIASDYAVQLGKRTHFLKFTPGSCDQKKLLILDGHKSHVSVGLIEWALEHNIIIFVLPPHCSHIIQPLISAALDRSRRCMTASAID</sequence>
<evidence type="ECO:0000313" key="3">
    <source>
        <dbReference type="Proteomes" id="UP000828390"/>
    </source>
</evidence>
<proteinExistence type="predicted"/>
<dbReference type="EMBL" id="JAIWYP010000008">
    <property type="protein sequence ID" value="KAH3781284.1"/>
    <property type="molecule type" value="Genomic_DNA"/>
</dbReference>
<feature type="domain" description="DDE-1" evidence="1">
    <location>
        <begin position="37"/>
        <end position="82"/>
    </location>
</feature>
<reference evidence="2" key="1">
    <citation type="journal article" date="2019" name="bioRxiv">
        <title>The Genome of the Zebra Mussel, Dreissena polymorpha: A Resource for Invasive Species Research.</title>
        <authorList>
            <person name="McCartney M.A."/>
            <person name="Auch B."/>
            <person name="Kono T."/>
            <person name="Mallez S."/>
            <person name="Zhang Y."/>
            <person name="Obille A."/>
            <person name="Becker A."/>
            <person name="Abrahante J.E."/>
            <person name="Garbe J."/>
            <person name="Badalamenti J.P."/>
            <person name="Herman A."/>
            <person name="Mangelson H."/>
            <person name="Liachko I."/>
            <person name="Sullivan S."/>
            <person name="Sone E.D."/>
            <person name="Koren S."/>
            <person name="Silverstein K.A.T."/>
            <person name="Beckman K.B."/>
            <person name="Gohl D.M."/>
        </authorList>
    </citation>
    <scope>NUCLEOTIDE SEQUENCE</scope>
    <source>
        <strain evidence="2">Duluth1</strain>
        <tissue evidence="2">Whole animal</tissue>
    </source>
</reference>